<evidence type="ECO:0000313" key="3">
    <source>
        <dbReference type="Proteomes" id="UP000199223"/>
    </source>
</evidence>
<keyword evidence="3" id="KW-1185">Reference proteome</keyword>
<accession>A0A1H7BLF7</accession>
<dbReference type="OrthoDB" id="69852at2"/>
<protein>
    <submittedName>
        <fullName evidence="2">DNA-binding transcriptional regulator, MarR family</fullName>
    </submittedName>
</protein>
<proteinExistence type="predicted"/>
<dbReference type="InterPro" id="IPR036390">
    <property type="entry name" value="WH_DNA-bd_sf"/>
</dbReference>
<sequence>MNSVSPASDLPQVDDLYDLVRLTLRLSRQFRQTLDEPFVQALGLNTKELLVLAAIMDGAQTPGRVAARQQLPAPTVTRIVTKLVAADLVQRVPDPGDLRRCELQLTDQGKAVRSQVRGMGQDIVQAHFGQLPPETVRSALHALRELQGALEARENA</sequence>
<dbReference type="SMART" id="SM00347">
    <property type="entry name" value="HTH_MARR"/>
    <property type="match status" value="1"/>
</dbReference>
<dbReference type="RefSeq" id="WP_092265406.1">
    <property type="nucleotide sequence ID" value="NZ_FNZA01000018.1"/>
</dbReference>
<dbReference type="GO" id="GO:0003700">
    <property type="term" value="F:DNA-binding transcription factor activity"/>
    <property type="evidence" value="ECO:0007669"/>
    <property type="project" value="InterPro"/>
</dbReference>
<organism evidence="2 3">
    <name type="scientific">Deinococcus reticulitermitis</name>
    <dbReference type="NCBI Taxonomy" id="856736"/>
    <lineage>
        <taxon>Bacteria</taxon>
        <taxon>Thermotogati</taxon>
        <taxon>Deinococcota</taxon>
        <taxon>Deinococci</taxon>
        <taxon>Deinococcales</taxon>
        <taxon>Deinococcaceae</taxon>
        <taxon>Deinococcus</taxon>
    </lineage>
</organism>
<dbReference type="STRING" id="856736.SAMN04488058_11872"/>
<dbReference type="Proteomes" id="UP000199223">
    <property type="component" value="Unassembled WGS sequence"/>
</dbReference>
<dbReference type="EMBL" id="FNZA01000018">
    <property type="protein sequence ID" value="SEJ78429.1"/>
    <property type="molecule type" value="Genomic_DNA"/>
</dbReference>
<feature type="domain" description="HTH marR-type" evidence="1">
    <location>
        <begin position="16"/>
        <end position="148"/>
    </location>
</feature>
<evidence type="ECO:0000313" key="2">
    <source>
        <dbReference type="EMBL" id="SEJ78429.1"/>
    </source>
</evidence>
<dbReference type="GO" id="GO:0003677">
    <property type="term" value="F:DNA binding"/>
    <property type="evidence" value="ECO:0007669"/>
    <property type="project" value="UniProtKB-KW"/>
</dbReference>
<dbReference type="AlphaFoldDB" id="A0A1H7BLF7"/>
<dbReference type="PANTHER" id="PTHR39515">
    <property type="entry name" value="CONSERVED PROTEIN"/>
    <property type="match status" value="1"/>
</dbReference>
<dbReference type="InterPro" id="IPR036388">
    <property type="entry name" value="WH-like_DNA-bd_sf"/>
</dbReference>
<dbReference type="Pfam" id="PF12802">
    <property type="entry name" value="MarR_2"/>
    <property type="match status" value="1"/>
</dbReference>
<gene>
    <name evidence="2" type="ORF">SAMN04488058_11872</name>
</gene>
<evidence type="ECO:0000259" key="1">
    <source>
        <dbReference type="PROSITE" id="PS50995"/>
    </source>
</evidence>
<keyword evidence="2" id="KW-0238">DNA-binding</keyword>
<dbReference type="PANTHER" id="PTHR39515:SF2">
    <property type="entry name" value="HTH-TYPE TRANSCRIPTIONAL REGULATOR RV0880"/>
    <property type="match status" value="1"/>
</dbReference>
<dbReference type="InterPro" id="IPR000835">
    <property type="entry name" value="HTH_MarR-typ"/>
</dbReference>
<dbReference type="SUPFAM" id="SSF46785">
    <property type="entry name" value="Winged helix' DNA-binding domain"/>
    <property type="match status" value="1"/>
</dbReference>
<name>A0A1H7BLF7_9DEIO</name>
<dbReference type="Gene3D" id="1.10.10.10">
    <property type="entry name" value="Winged helix-like DNA-binding domain superfamily/Winged helix DNA-binding domain"/>
    <property type="match status" value="1"/>
</dbReference>
<dbReference type="InterPro" id="IPR052526">
    <property type="entry name" value="HTH-type_Bedaq_tolerance"/>
</dbReference>
<dbReference type="PROSITE" id="PS50995">
    <property type="entry name" value="HTH_MARR_2"/>
    <property type="match status" value="1"/>
</dbReference>
<reference evidence="3" key="1">
    <citation type="submission" date="2016-10" db="EMBL/GenBank/DDBJ databases">
        <authorList>
            <person name="Varghese N."/>
            <person name="Submissions S."/>
        </authorList>
    </citation>
    <scope>NUCLEOTIDE SEQUENCE [LARGE SCALE GENOMIC DNA]</scope>
    <source>
        <strain evidence="3">CGMCC 1.10218</strain>
    </source>
</reference>